<evidence type="ECO:0000256" key="4">
    <source>
        <dbReference type="ARBA" id="ARBA00022840"/>
    </source>
</evidence>
<evidence type="ECO:0000313" key="6">
    <source>
        <dbReference type="EMBL" id="RIX28582.1"/>
    </source>
</evidence>
<dbReference type="InterPro" id="IPR003439">
    <property type="entry name" value="ABC_transporter-like_ATP-bd"/>
</dbReference>
<comment type="caution">
    <text evidence="6">The sequence shown here is derived from an EMBL/GenBank/DDBJ whole genome shotgun (WGS) entry which is preliminary data.</text>
</comment>
<keyword evidence="2" id="KW-0813">Transport</keyword>
<dbReference type="SMART" id="SM00382">
    <property type="entry name" value="AAA"/>
    <property type="match status" value="1"/>
</dbReference>
<protein>
    <submittedName>
        <fullName evidence="6">ATP-binding cassette domain-containing protein</fullName>
    </submittedName>
</protein>
<dbReference type="AlphaFoldDB" id="A0A3A1TWJ8"/>
<keyword evidence="4 6" id="KW-0067">ATP-binding</keyword>
<evidence type="ECO:0000256" key="3">
    <source>
        <dbReference type="ARBA" id="ARBA00022741"/>
    </source>
</evidence>
<organism evidence="6 7">
    <name type="scientific">Amnibacterium setariae</name>
    <dbReference type="NCBI Taxonomy" id="2306585"/>
    <lineage>
        <taxon>Bacteria</taxon>
        <taxon>Bacillati</taxon>
        <taxon>Actinomycetota</taxon>
        <taxon>Actinomycetes</taxon>
        <taxon>Micrococcales</taxon>
        <taxon>Microbacteriaceae</taxon>
        <taxon>Amnibacterium</taxon>
    </lineage>
</organism>
<comment type="similarity">
    <text evidence="1">Belongs to the ABC transporter superfamily.</text>
</comment>
<dbReference type="PROSITE" id="PS50893">
    <property type="entry name" value="ABC_TRANSPORTER_2"/>
    <property type="match status" value="1"/>
</dbReference>
<feature type="domain" description="ABC transporter" evidence="5">
    <location>
        <begin position="2"/>
        <end position="227"/>
    </location>
</feature>
<dbReference type="GO" id="GO:0016887">
    <property type="term" value="F:ATP hydrolysis activity"/>
    <property type="evidence" value="ECO:0007669"/>
    <property type="project" value="InterPro"/>
</dbReference>
<keyword evidence="7" id="KW-1185">Reference proteome</keyword>
<name>A0A3A1TWJ8_9MICO</name>
<evidence type="ECO:0000256" key="1">
    <source>
        <dbReference type="ARBA" id="ARBA00005417"/>
    </source>
</evidence>
<dbReference type="SUPFAM" id="SSF52540">
    <property type="entry name" value="P-loop containing nucleoside triphosphate hydrolases"/>
    <property type="match status" value="1"/>
</dbReference>
<evidence type="ECO:0000313" key="7">
    <source>
        <dbReference type="Proteomes" id="UP000265742"/>
    </source>
</evidence>
<dbReference type="RefSeq" id="WP_119482892.1">
    <property type="nucleotide sequence ID" value="NZ_QXTG01000002.1"/>
</dbReference>
<accession>A0A3A1TWJ8</accession>
<dbReference type="EMBL" id="QXTG01000002">
    <property type="protein sequence ID" value="RIX28582.1"/>
    <property type="molecule type" value="Genomic_DNA"/>
</dbReference>
<dbReference type="PANTHER" id="PTHR43335">
    <property type="entry name" value="ABC TRANSPORTER, ATP-BINDING PROTEIN"/>
    <property type="match status" value="1"/>
</dbReference>
<dbReference type="PANTHER" id="PTHR43335:SF4">
    <property type="entry name" value="ABC TRANSPORTER, ATP-BINDING PROTEIN"/>
    <property type="match status" value="1"/>
</dbReference>
<sequence length="318" mass="33824">MIEVTHLTKRYGPAVAVDDVSFRVEPGRVTGFLGPNGAGKSTTLRMILGLDRPTSGRATVDGRAYADLPAPIRSVGAMLDTRALHPGRSASAHLRAISDTHGLPRRRVGEVLDLTGLGDVARRRVGTFSLGMTQRLGIAAALLGDPAAILLDEPVNGLDPEGVLWIRALARRMAAEGRAVLISSHLMSEVEQTVDHVLVLGAGRVLADASLQELLDAAAPLRVRLRAEDLARIVGPLVAAGGSVLETEPHRAEVTGLTPDRIARIAADHDVVLTALAPVERSLEDAYFALTADAARYRTRPLPGADERADRLTEETRS</sequence>
<dbReference type="InterPro" id="IPR003593">
    <property type="entry name" value="AAA+_ATPase"/>
</dbReference>
<gene>
    <name evidence="6" type="ORF">D1781_14315</name>
</gene>
<dbReference type="GO" id="GO:0005524">
    <property type="term" value="F:ATP binding"/>
    <property type="evidence" value="ECO:0007669"/>
    <property type="project" value="UniProtKB-KW"/>
</dbReference>
<reference evidence="7" key="1">
    <citation type="submission" date="2018-09" db="EMBL/GenBank/DDBJ databases">
        <authorList>
            <person name="Kim I."/>
        </authorList>
    </citation>
    <scope>NUCLEOTIDE SEQUENCE [LARGE SCALE GENOMIC DNA]</scope>
    <source>
        <strain evidence="7">DD4a</strain>
    </source>
</reference>
<proteinExistence type="inferred from homology"/>
<evidence type="ECO:0000259" key="5">
    <source>
        <dbReference type="PROSITE" id="PS50893"/>
    </source>
</evidence>
<evidence type="ECO:0000256" key="2">
    <source>
        <dbReference type="ARBA" id="ARBA00022448"/>
    </source>
</evidence>
<dbReference type="InterPro" id="IPR027417">
    <property type="entry name" value="P-loop_NTPase"/>
</dbReference>
<dbReference type="Pfam" id="PF00005">
    <property type="entry name" value="ABC_tran"/>
    <property type="match status" value="1"/>
</dbReference>
<dbReference type="Gene3D" id="3.40.50.300">
    <property type="entry name" value="P-loop containing nucleotide triphosphate hydrolases"/>
    <property type="match status" value="1"/>
</dbReference>
<keyword evidence="3" id="KW-0547">Nucleotide-binding</keyword>
<dbReference type="Proteomes" id="UP000265742">
    <property type="component" value="Unassembled WGS sequence"/>
</dbReference>
<dbReference type="OrthoDB" id="9804819at2"/>